<evidence type="ECO:0000256" key="2">
    <source>
        <dbReference type="ARBA" id="ARBA00023012"/>
    </source>
</evidence>
<dbReference type="PROSITE" id="PS51755">
    <property type="entry name" value="OMPR_PHOB"/>
    <property type="match status" value="1"/>
</dbReference>
<dbReference type="PRINTS" id="PR00364">
    <property type="entry name" value="DISEASERSIST"/>
</dbReference>
<evidence type="ECO:0000256" key="7">
    <source>
        <dbReference type="SAM" id="MobiDB-lite"/>
    </source>
</evidence>
<dbReference type="RefSeq" id="WP_344321747.1">
    <property type="nucleotide sequence ID" value="NZ_BAAASZ010000017.1"/>
</dbReference>
<evidence type="ECO:0000256" key="4">
    <source>
        <dbReference type="ARBA" id="ARBA00023125"/>
    </source>
</evidence>
<organism evidence="9 10">
    <name type="scientific">Streptomyces macrosporus</name>
    <dbReference type="NCBI Taxonomy" id="44032"/>
    <lineage>
        <taxon>Bacteria</taxon>
        <taxon>Bacillati</taxon>
        <taxon>Actinomycetota</taxon>
        <taxon>Actinomycetes</taxon>
        <taxon>Kitasatosporales</taxon>
        <taxon>Streptomycetaceae</taxon>
        <taxon>Streptomyces</taxon>
    </lineage>
</organism>
<dbReference type="InterPro" id="IPR036388">
    <property type="entry name" value="WH-like_DNA-bd_sf"/>
</dbReference>
<name>A0ABN3JRZ7_9ACTN</name>
<keyword evidence="5" id="KW-0804">Transcription</keyword>
<dbReference type="PANTHER" id="PTHR35807:SF1">
    <property type="entry name" value="TRANSCRIPTIONAL REGULATOR REDD"/>
    <property type="match status" value="1"/>
</dbReference>
<dbReference type="SMART" id="SM01043">
    <property type="entry name" value="BTAD"/>
    <property type="match status" value="1"/>
</dbReference>
<accession>A0ABN3JRZ7</accession>
<dbReference type="EMBL" id="BAAASZ010000017">
    <property type="protein sequence ID" value="GAA2436349.1"/>
    <property type="molecule type" value="Genomic_DNA"/>
</dbReference>
<dbReference type="InterPro" id="IPR027417">
    <property type="entry name" value="P-loop_NTPase"/>
</dbReference>
<dbReference type="SUPFAM" id="SSF46894">
    <property type="entry name" value="C-terminal effector domain of the bipartite response regulators"/>
    <property type="match status" value="1"/>
</dbReference>
<dbReference type="InterPro" id="IPR005158">
    <property type="entry name" value="BTAD"/>
</dbReference>
<evidence type="ECO:0000313" key="10">
    <source>
        <dbReference type="Proteomes" id="UP001501638"/>
    </source>
</evidence>
<protein>
    <recommendedName>
        <fullName evidence="8">OmpR/PhoB-type domain-containing protein</fullName>
    </recommendedName>
</protein>
<gene>
    <name evidence="9" type="ORF">GCM10010405_19400</name>
</gene>
<dbReference type="InterPro" id="IPR001867">
    <property type="entry name" value="OmpR/PhoB-type_DNA-bd"/>
</dbReference>
<dbReference type="Gene3D" id="1.25.40.10">
    <property type="entry name" value="Tetratricopeptide repeat domain"/>
    <property type="match status" value="3"/>
</dbReference>
<dbReference type="SMART" id="SM00862">
    <property type="entry name" value="Trans_reg_C"/>
    <property type="match status" value="1"/>
</dbReference>
<feature type="DNA-binding region" description="OmpR/PhoB-type" evidence="6">
    <location>
        <begin position="1"/>
        <end position="97"/>
    </location>
</feature>
<dbReference type="InterPro" id="IPR019734">
    <property type="entry name" value="TPR_rpt"/>
</dbReference>
<feature type="compositionally biased region" description="Basic and acidic residues" evidence="7">
    <location>
        <begin position="268"/>
        <end position="279"/>
    </location>
</feature>
<dbReference type="Pfam" id="PF03704">
    <property type="entry name" value="BTAD"/>
    <property type="match status" value="1"/>
</dbReference>
<dbReference type="Gene3D" id="3.40.50.300">
    <property type="entry name" value="P-loop containing nucleotide triphosphate hydrolases"/>
    <property type="match status" value="1"/>
</dbReference>
<dbReference type="InterPro" id="IPR051677">
    <property type="entry name" value="AfsR-DnrI-RedD_regulator"/>
</dbReference>
<comment type="caution">
    <text evidence="9">The sequence shown here is derived from an EMBL/GenBank/DDBJ whole genome shotgun (WGS) entry which is preliminary data.</text>
</comment>
<dbReference type="SUPFAM" id="SSF52540">
    <property type="entry name" value="P-loop containing nucleoside triphosphate hydrolases"/>
    <property type="match status" value="1"/>
</dbReference>
<dbReference type="Gene3D" id="1.10.10.10">
    <property type="entry name" value="Winged helix-like DNA-binding domain superfamily/Winged helix DNA-binding domain"/>
    <property type="match status" value="1"/>
</dbReference>
<keyword evidence="10" id="KW-1185">Reference proteome</keyword>
<dbReference type="InterPro" id="IPR016032">
    <property type="entry name" value="Sig_transdc_resp-reg_C-effctor"/>
</dbReference>
<evidence type="ECO:0000256" key="1">
    <source>
        <dbReference type="ARBA" id="ARBA00005820"/>
    </source>
</evidence>
<dbReference type="SMART" id="SM00028">
    <property type="entry name" value="TPR"/>
    <property type="match status" value="7"/>
</dbReference>
<dbReference type="InterPro" id="IPR011990">
    <property type="entry name" value="TPR-like_helical_dom_sf"/>
</dbReference>
<evidence type="ECO:0000313" key="9">
    <source>
        <dbReference type="EMBL" id="GAA2436349.1"/>
    </source>
</evidence>
<evidence type="ECO:0000256" key="3">
    <source>
        <dbReference type="ARBA" id="ARBA00023015"/>
    </source>
</evidence>
<comment type="similarity">
    <text evidence="1">Belongs to the AfsR/DnrI/RedD regulatory family.</text>
</comment>
<evidence type="ECO:0000256" key="5">
    <source>
        <dbReference type="ARBA" id="ARBA00023163"/>
    </source>
</evidence>
<keyword evidence="4 6" id="KW-0238">DNA-binding</keyword>
<dbReference type="CDD" id="cd15831">
    <property type="entry name" value="BTAD"/>
    <property type="match status" value="1"/>
</dbReference>
<keyword evidence="2" id="KW-0902">Two-component regulatory system</keyword>
<sequence length="1042" mass="114371">MEFRILLFGPVELRAGERRGTSVSAKGRHVLAALAWDTGRAVHVDTLIRRVWDGTPPAGARGNLHTLVSRIRKAMRDLGGPEAPPLTGRAQTYTLEADPGTVDVRRYLGLVGRARARAESGDPHGALRLLDEASGLWRSEPLTGMYGLWAEEVRGELARESSAATVLRAGIDLRLGRYADAVPPLSALVERHPLDESLVELLALALYGSGRTAEATRLLQRAQHRLVRDLGVDGGERLHRVQQGIVNRVPPAELLPPAGPAVVVPDRPPPDRPPPDHPSPDNLPPDIPWVGRRDEIDRIVAAATTTVGPASRVVALEAIDGMAGVGKTSLAVHVAHRLSAHFPDGRVHLALRGHDPAREPREPRDALAELLRLFGVPADRLPRTLDELTARWRTLMADRRAVVILDDAAGPEQVRPLLPGASPSLVLITGRRRLTGLAGVRTLSLDVLPEPDAIELFRRRVGPERAPRDGEIAEVVRLCGNLPLAVDIVASRFVARPSWTAADLVERLARGGGRLTEIRDAHRGITGIFEFSYQNLTPVQQRVFRLSSLHTGSEFGLRAAAALAGLPVEETDRVLEDLLNCHLLIEPSPHRYRMHDLLREYARTLVVAEEGRQAVQRLLDHYLYTADTADRMVYPHRSRIEAGPGRRTSDSARWTERVGAREWFAVEGANLLATLEYVRARRSPAEAAIFSHVLAGFLETEGHWATAEPLLRRAVEYWRESGDRRSEARALLDLGSVCVRTGAYEVAVESADRASRLAREAGDREVEAEALHQSGFALWHSGLYPRALAHQQSALALRTRGRDRLQQARTLNTMGITLLHLGQVDKSLECFREAVRGFRSVGDLRGLYYALNNMGEVHRERGEGELAEQCYREAVEIAGVAGNTVDRATLQMNLAEFALDSGRTGEAYSLYRQALPVFHGVGDRRNESITHNGIGRVLRSMGRYEEAVPRHGAALELARLIGAANEEVQALRELGITERARGRTRRAVECLETALALARRIHASGEEAETVRALTDLRGRCGVSATAKQGQEGKPPGEEESS</sequence>
<feature type="region of interest" description="Disordered" evidence="7">
    <location>
        <begin position="250"/>
        <end position="288"/>
    </location>
</feature>
<evidence type="ECO:0000259" key="8">
    <source>
        <dbReference type="PROSITE" id="PS51755"/>
    </source>
</evidence>
<proteinExistence type="inferred from homology"/>
<evidence type="ECO:0000256" key="6">
    <source>
        <dbReference type="PROSITE-ProRule" id="PRU01091"/>
    </source>
</evidence>
<dbReference type="SUPFAM" id="SSF48452">
    <property type="entry name" value="TPR-like"/>
    <property type="match status" value="3"/>
</dbReference>
<reference evidence="9 10" key="1">
    <citation type="journal article" date="2019" name="Int. J. Syst. Evol. Microbiol.">
        <title>The Global Catalogue of Microorganisms (GCM) 10K type strain sequencing project: providing services to taxonomists for standard genome sequencing and annotation.</title>
        <authorList>
            <consortium name="The Broad Institute Genomics Platform"/>
            <consortium name="The Broad Institute Genome Sequencing Center for Infectious Disease"/>
            <person name="Wu L."/>
            <person name="Ma J."/>
        </authorList>
    </citation>
    <scope>NUCLEOTIDE SEQUENCE [LARGE SCALE GENOMIC DNA]</scope>
    <source>
        <strain evidence="9 10">JCM 6305</strain>
    </source>
</reference>
<dbReference type="Pfam" id="PF13424">
    <property type="entry name" value="TPR_12"/>
    <property type="match status" value="4"/>
</dbReference>
<feature type="domain" description="OmpR/PhoB-type" evidence="8">
    <location>
        <begin position="1"/>
        <end position="97"/>
    </location>
</feature>
<keyword evidence="3" id="KW-0805">Transcription regulation</keyword>
<dbReference type="Proteomes" id="UP001501638">
    <property type="component" value="Unassembled WGS sequence"/>
</dbReference>
<dbReference type="PANTHER" id="PTHR35807">
    <property type="entry name" value="TRANSCRIPTIONAL REGULATOR REDD-RELATED"/>
    <property type="match status" value="1"/>
</dbReference>